<dbReference type="Gene3D" id="2.60.40.1190">
    <property type="match status" value="1"/>
</dbReference>
<dbReference type="EMBL" id="JBHSCL010000004">
    <property type="protein sequence ID" value="MFC4220204.1"/>
    <property type="molecule type" value="Genomic_DNA"/>
</dbReference>
<feature type="domain" description="DUF5916" evidence="1">
    <location>
        <begin position="250"/>
        <end position="350"/>
    </location>
</feature>
<keyword evidence="3" id="KW-1185">Reference proteome</keyword>
<organism evidence="2 3">
    <name type="scientific">Flagellimonas marina</name>
    <dbReference type="NCBI Taxonomy" id="1775168"/>
    <lineage>
        <taxon>Bacteria</taxon>
        <taxon>Pseudomonadati</taxon>
        <taxon>Bacteroidota</taxon>
        <taxon>Flavobacteriia</taxon>
        <taxon>Flavobacteriales</taxon>
        <taxon>Flavobacteriaceae</taxon>
        <taxon>Flagellimonas</taxon>
    </lineage>
</organism>
<accession>A0ABV8PMP7</accession>
<sequence>MKKLSFLIALVCYVSLQSQEPPKSTLPAYYATVLEEDPVVDGEVINDPVWQMIPAITDLIQIRPNYGALVSEKTEVRIAYSSTTFYVSVVCYDTDAKGIVVSDSRRDADLNDEDSFLFIIDTYHDRQNGFLFGTNAQGMEYDAQIDNEGKGNFNANRQQGGVIGGTNINWDATWKVRSQLGDYGWSAEFAIPFRSLRFAPGENKTWGLNFQRNISKNTETAYWTSLPLGFDMKRLSLAGSLNGLNLRNPGNLKLIPYVLGQHVNDKAMDENETNFDAGADIKYSVTPSLTLDLTYNTDFAQVEVDDQQVNLDRFNLFFPEKRAFFLENAGQFGVGSPGEVDLFFSRRIGIGENGSLVPIIGGGRLSGKVGQTNIGFLSMFTDDVAEADIKKNNFTVARVNHNFGGTRSSLGGIFVNRAGLGETDDDYNRVYAMDGKWGIGNKATINGFVAKSVTPGIDNGDHAFKLLGNYEWGGWNINAGYTEVGEGFNPEVGFLQRTAFKKPEFLVFKAHRFKDAGKLLEIRPHVSYRGYWNFDDQLITSFLHVDNHWVLKSGFEIHTGINFTAEQVFEEFTISDVPVPVGYYNNEELQLVITTNPNTALSFDTRTIIGGYFNGHQITNSGTAKYRIGDRFNSSLTMSHSDIQLATGNLTALVGGLRLAYSFTPRIFLQSLIQRNNVSNITSVNARFGWLQNANTGLFVVFNVVKDDDLIDAIDNQTFTIKYTHRFDLLN</sequence>
<evidence type="ECO:0000259" key="1">
    <source>
        <dbReference type="Pfam" id="PF19313"/>
    </source>
</evidence>
<dbReference type="CDD" id="cd09618">
    <property type="entry name" value="CBM9_like_2"/>
    <property type="match status" value="1"/>
</dbReference>
<dbReference type="RefSeq" id="WP_379763562.1">
    <property type="nucleotide sequence ID" value="NZ_JBHSCL010000004.1"/>
</dbReference>
<protein>
    <submittedName>
        <fullName evidence="2">DUF5916 domain-containing protein</fullName>
    </submittedName>
</protein>
<dbReference type="InterPro" id="IPR045670">
    <property type="entry name" value="DUF5916"/>
</dbReference>
<gene>
    <name evidence="2" type="ORF">ACFOWS_08670</name>
</gene>
<comment type="caution">
    <text evidence="2">The sequence shown here is derived from an EMBL/GenBank/DDBJ whole genome shotgun (WGS) entry which is preliminary data.</text>
</comment>
<evidence type="ECO:0000313" key="2">
    <source>
        <dbReference type="EMBL" id="MFC4220204.1"/>
    </source>
</evidence>
<dbReference type="Proteomes" id="UP001595841">
    <property type="component" value="Unassembled WGS sequence"/>
</dbReference>
<dbReference type="SUPFAM" id="SSF49344">
    <property type="entry name" value="CBD9-like"/>
    <property type="match status" value="1"/>
</dbReference>
<dbReference type="Pfam" id="PF19313">
    <property type="entry name" value="DUF5916"/>
    <property type="match status" value="1"/>
</dbReference>
<evidence type="ECO:0000313" key="3">
    <source>
        <dbReference type="Proteomes" id="UP001595841"/>
    </source>
</evidence>
<reference evidence="3" key="1">
    <citation type="journal article" date="2019" name="Int. J. Syst. Evol. Microbiol.">
        <title>The Global Catalogue of Microorganisms (GCM) 10K type strain sequencing project: providing services to taxonomists for standard genome sequencing and annotation.</title>
        <authorList>
            <consortium name="The Broad Institute Genomics Platform"/>
            <consortium name="The Broad Institute Genome Sequencing Center for Infectious Disease"/>
            <person name="Wu L."/>
            <person name="Ma J."/>
        </authorList>
    </citation>
    <scope>NUCLEOTIDE SEQUENCE [LARGE SCALE GENOMIC DNA]</scope>
    <source>
        <strain evidence="3">CGMCC 1.15774</strain>
    </source>
</reference>
<name>A0ABV8PMP7_9FLAO</name>
<proteinExistence type="predicted"/>